<keyword evidence="3" id="KW-1185">Reference proteome</keyword>
<evidence type="ECO:0000313" key="2">
    <source>
        <dbReference type="EMBL" id="TWW57336.1"/>
    </source>
</evidence>
<dbReference type="AlphaFoldDB" id="A0A5C6MQE3"/>
<evidence type="ECO:0000259" key="1">
    <source>
        <dbReference type="Pfam" id="PF13843"/>
    </source>
</evidence>
<comment type="caution">
    <text evidence="2">The sequence shown here is derived from an EMBL/GenBank/DDBJ whole genome shotgun (WGS) entry which is preliminary data.</text>
</comment>
<dbReference type="Pfam" id="PF13843">
    <property type="entry name" value="DDE_Tnp_1_7"/>
    <property type="match status" value="1"/>
</dbReference>
<name>A0A5C6MQE3_9TELE</name>
<feature type="domain" description="PiggyBac transposable element-derived protein" evidence="1">
    <location>
        <begin position="16"/>
        <end position="98"/>
    </location>
</feature>
<organism evidence="2 3">
    <name type="scientific">Takifugu flavidus</name>
    <name type="common">sansaifugu</name>
    <dbReference type="NCBI Taxonomy" id="433684"/>
    <lineage>
        <taxon>Eukaryota</taxon>
        <taxon>Metazoa</taxon>
        <taxon>Chordata</taxon>
        <taxon>Craniata</taxon>
        <taxon>Vertebrata</taxon>
        <taxon>Euteleostomi</taxon>
        <taxon>Actinopterygii</taxon>
        <taxon>Neopterygii</taxon>
        <taxon>Teleostei</taxon>
        <taxon>Neoteleostei</taxon>
        <taxon>Acanthomorphata</taxon>
        <taxon>Eupercaria</taxon>
        <taxon>Tetraodontiformes</taxon>
        <taxon>Tetradontoidea</taxon>
        <taxon>Tetraodontidae</taxon>
        <taxon>Takifugu</taxon>
    </lineage>
</organism>
<gene>
    <name evidence="2" type="ORF">D4764_07G0000550</name>
</gene>
<dbReference type="InterPro" id="IPR029526">
    <property type="entry name" value="PGBD"/>
</dbReference>
<proteinExistence type="predicted"/>
<dbReference type="EMBL" id="RHFK02000020">
    <property type="protein sequence ID" value="TWW57336.1"/>
    <property type="molecule type" value="Genomic_DNA"/>
</dbReference>
<accession>A0A5C6MQE3</accession>
<sequence length="199" mass="22572">MHRNEFTTQVFSTTGATLTVYAPKRKKTVYVLSSMHSMIQTQDTTKKKPNTITLYNTTKCGVDVMDQMVREYTVRAGTRCWPVAVFYNMIDMAALNAHVLYQLCTGRQERRVDFLLELARELAQPSWVKTPNGPSLGLLVLERFAVRARAPVCTGQLAAGWCQWVALPQREPSRSGGATKYSRHRLPRLLDPLLLWLSP</sequence>
<dbReference type="Proteomes" id="UP000324091">
    <property type="component" value="Chromosome 7"/>
</dbReference>
<dbReference type="PANTHER" id="PTHR46599:SF6">
    <property type="entry name" value="DUAL SPECIFICITY PHOSPHATASE 26"/>
    <property type="match status" value="1"/>
</dbReference>
<evidence type="ECO:0000313" key="3">
    <source>
        <dbReference type="Proteomes" id="UP000324091"/>
    </source>
</evidence>
<protein>
    <recommendedName>
        <fullName evidence="1">PiggyBac transposable element-derived protein domain-containing protein</fullName>
    </recommendedName>
</protein>
<dbReference type="PANTHER" id="PTHR46599">
    <property type="entry name" value="PIGGYBAC TRANSPOSABLE ELEMENT-DERIVED PROTEIN 4"/>
    <property type="match status" value="1"/>
</dbReference>
<reference evidence="2 3" key="1">
    <citation type="submission" date="2019-04" db="EMBL/GenBank/DDBJ databases">
        <title>Chromosome genome assembly for Takifugu flavidus.</title>
        <authorList>
            <person name="Xiao S."/>
        </authorList>
    </citation>
    <scope>NUCLEOTIDE SEQUENCE [LARGE SCALE GENOMIC DNA]</scope>
    <source>
        <strain evidence="2">HTHZ2018</strain>
        <tissue evidence="2">Muscle</tissue>
    </source>
</reference>